<feature type="transmembrane region" description="Helical" evidence="1">
    <location>
        <begin position="20"/>
        <end position="39"/>
    </location>
</feature>
<evidence type="ECO:0000313" key="2">
    <source>
        <dbReference type="EMBL" id="MBX61928.1"/>
    </source>
</evidence>
<reference evidence="2" key="1">
    <citation type="submission" date="2018-02" db="EMBL/GenBank/DDBJ databases">
        <title>Rhizophora mucronata_Transcriptome.</title>
        <authorList>
            <person name="Meera S.P."/>
            <person name="Sreeshan A."/>
            <person name="Augustine A."/>
        </authorList>
    </citation>
    <scope>NUCLEOTIDE SEQUENCE</scope>
    <source>
        <tissue evidence="2">Leaf</tissue>
    </source>
</reference>
<accession>A0A2P2Q4L9</accession>
<dbReference type="PANTHER" id="PTHR12741:SF22">
    <property type="entry name" value="CALLOSE SYNTHASE 8-RELATED"/>
    <property type="match status" value="1"/>
</dbReference>
<feature type="transmembrane region" description="Helical" evidence="1">
    <location>
        <begin position="85"/>
        <end position="104"/>
    </location>
</feature>
<dbReference type="GO" id="GO:0005886">
    <property type="term" value="C:plasma membrane"/>
    <property type="evidence" value="ECO:0007669"/>
    <property type="project" value="TreeGrafter"/>
</dbReference>
<dbReference type="GO" id="GO:0046527">
    <property type="term" value="F:glucosyltransferase activity"/>
    <property type="evidence" value="ECO:0007669"/>
    <property type="project" value="TreeGrafter"/>
</dbReference>
<keyword evidence="1" id="KW-0812">Transmembrane</keyword>
<name>A0A2P2Q4L9_RHIMU</name>
<protein>
    <submittedName>
        <fullName evidence="2">Uncharacterized protein</fullName>
    </submittedName>
</protein>
<proteinExistence type="predicted"/>
<evidence type="ECO:0000256" key="1">
    <source>
        <dbReference type="SAM" id="Phobius"/>
    </source>
</evidence>
<keyword evidence="1" id="KW-1133">Transmembrane helix</keyword>
<dbReference type="PANTHER" id="PTHR12741">
    <property type="entry name" value="LYST-INTERACTING PROTEIN LIP5 DOPAMINE RESPONSIVE PROTEIN DRG-1"/>
    <property type="match status" value="1"/>
</dbReference>
<dbReference type="EMBL" id="GGEC01081444">
    <property type="protein sequence ID" value="MBX61928.1"/>
    <property type="molecule type" value="Transcribed_RNA"/>
</dbReference>
<feature type="transmembrane region" description="Helical" evidence="1">
    <location>
        <begin position="124"/>
        <end position="145"/>
    </location>
</feature>
<organism evidence="2">
    <name type="scientific">Rhizophora mucronata</name>
    <name type="common">Asiatic mangrove</name>
    <dbReference type="NCBI Taxonomy" id="61149"/>
    <lineage>
        <taxon>Eukaryota</taxon>
        <taxon>Viridiplantae</taxon>
        <taxon>Streptophyta</taxon>
        <taxon>Embryophyta</taxon>
        <taxon>Tracheophyta</taxon>
        <taxon>Spermatophyta</taxon>
        <taxon>Magnoliopsida</taxon>
        <taxon>eudicotyledons</taxon>
        <taxon>Gunneridae</taxon>
        <taxon>Pentapetalae</taxon>
        <taxon>rosids</taxon>
        <taxon>fabids</taxon>
        <taxon>Malpighiales</taxon>
        <taxon>Rhizophoraceae</taxon>
        <taxon>Rhizophora</taxon>
    </lineage>
</organism>
<feature type="transmembrane region" description="Helical" evidence="1">
    <location>
        <begin position="59"/>
        <end position="78"/>
    </location>
</feature>
<keyword evidence="1" id="KW-0472">Membrane</keyword>
<sequence length="177" mass="20244">MYQYGMVYHLDITHSSKNVLVYVLSWVAILAIFLLVKAVNLGGKHFSAKYQLVYRLFKAFLFIAVLSIMVTLSIVCQLSWKDLNICCLAFLPTGWGLILIAQAVRPTIERTGLWDFCRVLAKSYDYGMGVLLFAPVAILAWLPIISDFQLRFLFNEAFRRHLHIQSILAGKRKKQGQ</sequence>
<dbReference type="AlphaFoldDB" id="A0A2P2Q4L9"/>